<comment type="caution">
    <text evidence="1">The sequence shown here is derived from an EMBL/GenBank/DDBJ whole genome shotgun (WGS) entry which is preliminary data.</text>
</comment>
<dbReference type="PATRIC" id="fig|1073383.3.peg.3441"/>
<dbReference type="AlphaFoldDB" id="K1IMT3"/>
<organism evidence="1 2">
    <name type="scientific">Aeromonas veronii AMC34</name>
    <dbReference type="NCBI Taxonomy" id="1073383"/>
    <lineage>
        <taxon>Bacteria</taxon>
        <taxon>Pseudomonadati</taxon>
        <taxon>Pseudomonadota</taxon>
        <taxon>Gammaproteobacteria</taxon>
        <taxon>Aeromonadales</taxon>
        <taxon>Aeromonadaceae</taxon>
        <taxon>Aeromonas</taxon>
    </lineage>
</organism>
<sequence length="98" mass="11001">MENHTDIKPIGQVWDESALEEINAWSRAYHQVKSCGSSNVATRRNVIPAVLPRLVDGTRGTFLVYGSLKSGLKIPVTPEQAKRHLQCLMQHLQEVRHG</sequence>
<proteinExistence type="predicted"/>
<accession>K1IMT3</accession>
<protein>
    <submittedName>
        <fullName evidence="1">Uncharacterized protein</fullName>
    </submittedName>
</protein>
<reference evidence="1 2" key="1">
    <citation type="submission" date="2012-06" db="EMBL/GenBank/DDBJ databases">
        <title>The Genome Sequence of Aeromonas veronii AMC34.</title>
        <authorList>
            <consortium name="The Broad Institute Genome Sequencing Platform"/>
            <person name="Earl A."/>
            <person name="Ward D."/>
            <person name="Feldgarden M."/>
            <person name="Gevers D."/>
            <person name="Graf J."/>
            <person name="Tomasi A."/>
            <person name="Horneman A."/>
            <person name="Walker B."/>
            <person name="Young S.K."/>
            <person name="Zeng Q."/>
            <person name="Gargeya S."/>
            <person name="Fitzgerald M."/>
            <person name="Haas B."/>
            <person name="Abouelleil A."/>
            <person name="Alvarado L."/>
            <person name="Arachchi H.M."/>
            <person name="Berlin A.M."/>
            <person name="Chapman S.B."/>
            <person name="Goldberg J."/>
            <person name="Griggs A."/>
            <person name="Gujja S."/>
            <person name="Hansen M."/>
            <person name="Howarth C."/>
            <person name="Imamovic A."/>
            <person name="Larimer J."/>
            <person name="McCowan C."/>
            <person name="Montmayeur A."/>
            <person name="Murphy C."/>
            <person name="Neiman D."/>
            <person name="Pearson M."/>
            <person name="Priest M."/>
            <person name="Roberts A."/>
            <person name="Saif S."/>
            <person name="Shea T."/>
            <person name="Sisk P."/>
            <person name="Sykes S."/>
            <person name="Wortman J."/>
            <person name="Nusbaum C."/>
            <person name="Birren B."/>
        </authorList>
    </citation>
    <scope>NUCLEOTIDE SEQUENCE [LARGE SCALE GENOMIC DNA]</scope>
    <source>
        <strain evidence="1 2">AMC34</strain>
    </source>
</reference>
<evidence type="ECO:0000313" key="1">
    <source>
        <dbReference type="EMBL" id="EKB17212.1"/>
    </source>
</evidence>
<evidence type="ECO:0000313" key="2">
    <source>
        <dbReference type="Proteomes" id="UP000006087"/>
    </source>
</evidence>
<dbReference type="RefSeq" id="WP_005346998.1">
    <property type="nucleotide sequence ID" value="NZ_JH823256.1"/>
</dbReference>
<dbReference type="EMBL" id="AGWU01000024">
    <property type="protein sequence ID" value="EKB17212.1"/>
    <property type="molecule type" value="Genomic_DNA"/>
</dbReference>
<gene>
    <name evidence="1" type="ORF">HMPREF1168_03439</name>
</gene>
<dbReference type="HOGENOM" id="CLU_2327620_0_0_6"/>
<name>K1IMT3_AERVE</name>
<dbReference type="Proteomes" id="UP000006087">
    <property type="component" value="Unassembled WGS sequence"/>
</dbReference>